<keyword evidence="3" id="KW-1185">Reference proteome</keyword>
<proteinExistence type="predicted"/>
<sequence length="650" mass="72004">MKSSIMQYDSDAETGEPAEHLQQNSNGIARIVVGGNEKSDNSNLSTPTEHSKELSPTASQQCLTRTEQGAEPETGNDDRQSGDGAAGSDDFINSIHVKKSCPVENNACENLVVSTTNSLEGVYDNVGSRKGSDDILESVSDMIRSFDMSECNQKKGSVSQHEENEEEEYELVLTGLKHLTEESSKTDGRTKKSSNLRQTEVVLSSSHLAAKVAQNKVVLEKPVKQIKTKYVEQKADSASYQSKLSTKQQQTKSKVSGDVVAKSTHPQSITNGLHLIRANNDLRRSSRRKGQYRSIAEYEQFQSQVKTDNNVSKNLQINTKGHASSPTCSKSLKITSHQIANADELFVHDDKKTRPHSTKTQVPSLDAGARRTSIISAATSAPTSVVLRRLPSSQSESGAAKVGKATRKSNSFDGKMKPLSMHKLTEENVSQNGLTLVGSRNSLISHDSTSVTTNSKYRQLGRSNKHMSLGEPMILEEKARTSRQQFVPESKRVPLQWTPLSGGKKHQKVKYISILPNAPDSRIFQRQASASSERPAHWNEPNWNQRPDFKRFFDSILTYGPHGTKSHFKQSHNKASKIHSNPPDVVLESLPVEHSKREDDSDTDSSIRSSASAYWPPELKQQSNCEADFEEAASWQFHNPVDHKRKFVNL</sequence>
<organism evidence="2 3">
    <name type="scientific">Bugula neritina</name>
    <name type="common">Brown bryozoan</name>
    <name type="synonym">Sertularia neritina</name>
    <dbReference type="NCBI Taxonomy" id="10212"/>
    <lineage>
        <taxon>Eukaryota</taxon>
        <taxon>Metazoa</taxon>
        <taxon>Spiralia</taxon>
        <taxon>Lophotrochozoa</taxon>
        <taxon>Bryozoa</taxon>
        <taxon>Gymnolaemata</taxon>
        <taxon>Cheilostomatida</taxon>
        <taxon>Flustrina</taxon>
        <taxon>Buguloidea</taxon>
        <taxon>Bugulidae</taxon>
        <taxon>Bugula</taxon>
    </lineage>
</organism>
<feature type="region of interest" description="Disordered" evidence="1">
    <location>
        <begin position="389"/>
        <end position="416"/>
    </location>
</feature>
<dbReference type="AlphaFoldDB" id="A0A7J7KGK9"/>
<feature type="compositionally biased region" description="Basic residues" evidence="1">
    <location>
        <begin position="564"/>
        <end position="577"/>
    </location>
</feature>
<feature type="region of interest" description="Disordered" evidence="1">
    <location>
        <begin position="237"/>
        <end position="258"/>
    </location>
</feature>
<evidence type="ECO:0000256" key="1">
    <source>
        <dbReference type="SAM" id="MobiDB-lite"/>
    </source>
</evidence>
<accession>A0A7J7KGK9</accession>
<evidence type="ECO:0000313" key="2">
    <source>
        <dbReference type="EMBL" id="KAF6037387.1"/>
    </source>
</evidence>
<dbReference type="Proteomes" id="UP000593567">
    <property type="component" value="Unassembled WGS sequence"/>
</dbReference>
<feature type="compositionally biased region" description="Polar residues" evidence="1">
    <location>
        <begin position="41"/>
        <end position="67"/>
    </location>
</feature>
<feature type="region of interest" description="Disordered" evidence="1">
    <location>
        <begin position="564"/>
        <end position="622"/>
    </location>
</feature>
<protein>
    <submittedName>
        <fullName evidence="2">Uncharacterized protein</fullName>
    </submittedName>
</protein>
<dbReference type="EMBL" id="VXIV02000580">
    <property type="protein sequence ID" value="KAF6037387.1"/>
    <property type="molecule type" value="Genomic_DNA"/>
</dbReference>
<comment type="caution">
    <text evidence="2">The sequence shown here is derived from an EMBL/GenBank/DDBJ whole genome shotgun (WGS) entry which is preliminary data.</text>
</comment>
<reference evidence="2" key="1">
    <citation type="submission" date="2020-06" db="EMBL/GenBank/DDBJ databases">
        <title>Draft genome of Bugula neritina, a colonial animal packing powerful symbionts and potential medicines.</title>
        <authorList>
            <person name="Rayko M."/>
        </authorList>
    </citation>
    <scope>NUCLEOTIDE SEQUENCE [LARGE SCALE GENOMIC DNA]</scope>
    <source>
        <strain evidence="2">Kwan_BN1</strain>
    </source>
</reference>
<name>A0A7J7KGK9_BUGNE</name>
<feature type="region of interest" description="Disordered" evidence="1">
    <location>
        <begin position="1"/>
        <end position="90"/>
    </location>
</feature>
<gene>
    <name evidence="2" type="ORF">EB796_004301</name>
</gene>
<feature type="compositionally biased region" description="Low complexity" evidence="1">
    <location>
        <begin position="239"/>
        <end position="254"/>
    </location>
</feature>
<evidence type="ECO:0000313" key="3">
    <source>
        <dbReference type="Proteomes" id="UP000593567"/>
    </source>
</evidence>